<reference evidence="2" key="2">
    <citation type="journal article" date="2015" name="Data Brief">
        <title>Shoot transcriptome of the giant reed, Arundo donax.</title>
        <authorList>
            <person name="Barrero R.A."/>
            <person name="Guerrero F.D."/>
            <person name="Moolhuijzen P."/>
            <person name="Goolsby J.A."/>
            <person name="Tidwell J."/>
            <person name="Bellgard S.E."/>
            <person name="Bellgard M.I."/>
        </authorList>
    </citation>
    <scope>NUCLEOTIDE SEQUENCE</scope>
    <source>
        <tissue evidence="2">Shoot tissue taken approximately 20 cm above the soil surface</tissue>
    </source>
</reference>
<protein>
    <submittedName>
        <fullName evidence="2">Uncharacterized protein</fullName>
    </submittedName>
</protein>
<feature type="signal peptide" evidence="1">
    <location>
        <begin position="1"/>
        <end position="17"/>
    </location>
</feature>
<reference evidence="2" key="1">
    <citation type="submission" date="2014-09" db="EMBL/GenBank/DDBJ databases">
        <authorList>
            <person name="Magalhaes I.L.F."/>
            <person name="Oliveira U."/>
            <person name="Santos F.R."/>
            <person name="Vidigal T.H.D.A."/>
            <person name="Brescovit A.D."/>
            <person name="Santos A.J."/>
        </authorList>
    </citation>
    <scope>NUCLEOTIDE SEQUENCE</scope>
    <source>
        <tissue evidence="2">Shoot tissue taken approximately 20 cm above the soil surface</tissue>
    </source>
</reference>
<name>A0A0A9A355_ARUDO</name>
<proteinExistence type="predicted"/>
<accession>A0A0A9A355</accession>
<organism evidence="2">
    <name type="scientific">Arundo donax</name>
    <name type="common">Giant reed</name>
    <name type="synonym">Donax arundinaceus</name>
    <dbReference type="NCBI Taxonomy" id="35708"/>
    <lineage>
        <taxon>Eukaryota</taxon>
        <taxon>Viridiplantae</taxon>
        <taxon>Streptophyta</taxon>
        <taxon>Embryophyta</taxon>
        <taxon>Tracheophyta</taxon>
        <taxon>Spermatophyta</taxon>
        <taxon>Magnoliopsida</taxon>
        <taxon>Liliopsida</taxon>
        <taxon>Poales</taxon>
        <taxon>Poaceae</taxon>
        <taxon>PACMAD clade</taxon>
        <taxon>Arundinoideae</taxon>
        <taxon>Arundineae</taxon>
        <taxon>Arundo</taxon>
    </lineage>
</organism>
<sequence>MPMNICFCCFLISPSSSQDMMIPSQAILCYLYHRIIGNLFSYTIAFGFIYPKNYVVMH</sequence>
<dbReference type="AlphaFoldDB" id="A0A0A9A355"/>
<keyword evidence="1" id="KW-0732">Signal</keyword>
<feature type="chain" id="PRO_5002043755" evidence="1">
    <location>
        <begin position="18"/>
        <end position="58"/>
    </location>
</feature>
<dbReference type="EMBL" id="GBRH01252379">
    <property type="protein sequence ID" value="JAD45516.1"/>
    <property type="molecule type" value="Transcribed_RNA"/>
</dbReference>
<evidence type="ECO:0000256" key="1">
    <source>
        <dbReference type="SAM" id="SignalP"/>
    </source>
</evidence>
<evidence type="ECO:0000313" key="2">
    <source>
        <dbReference type="EMBL" id="JAD45516.1"/>
    </source>
</evidence>